<sequence>MRTGQAQNERIESARMTTSPSGADGGTSPFRGGAPAPEAEAGYAPPAPGPVRGAWTARPGPFVRRGVPGGLVALVAAAAGAAGLVAGLAIGGATADRPADAAATAGAELTADLAVAGAPATTGGAPSSTDGGAGDPDVAEGGTTSGVDDAAGAPGLSTVRTLAGNEGSRDNPLPVGTAVSTPEWQVALGAPREAGEEIQAENQFNGAPPSGMEYWIVPVTATYTGTESGHAGTDLGVGFVGSDARTYSDMCGVVPDDLWEVDQVYGGGTATGNVCVVVPAGAHGLWTVTPGWSAEPVFFAGE</sequence>
<dbReference type="EMBL" id="BAABBA010000008">
    <property type="protein sequence ID" value="GAA4287559.1"/>
    <property type="molecule type" value="Genomic_DNA"/>
</dbReference>
<keyword evidence="3" id="KW-0812">Transmembrane</keyword>
<dbReference type="InterPro" id="IPR029050">
    <property type="entry name" value="Immunoprotect_excell_Ig-like"/>
</dbReference>
<proteinExistence type="predicted"/>
<feature type="transmembrane region" description="Helical" evidence="3">
    <location>
        <begin position="71"/>
        <end position="90"/>
    </location>
</feature>
<comment type="caution">
    <text evidence="4">The sequence shown here is derived from an EMBL/GenBank/DDBJ whole genome shotgun (WGS) entry which is preliminary data.</text>
</comment>
<evidence type="ECO:0000256" key="1">
    <source>
        <dbReference type="ARBA" id="ARBA00022729"/>
    </source>
</evidence>
<evidence type="ECO:0000256" key="3">
    <source>
        <dbReference type="SAM" id="Phobius"/>
    </source>
</evidence>
<feature type="compositionally biased region" description="Low complexity" evidence="2">
    <location>
        <begin position="32"/>
        <end position="44"/>
    </location>
</feature>
<reference evidence="5" key="1">
    <citation type="journal article" date="2019" name="Int. J. Syst. Evol. Microbiol.">
        <title>The Global Catalogue of Microorganisms (GCM) 10K type strain sequencing project: providing services to taxonomists for standard genome sequencing and annotation.</title>
        <authorList>
            <consortium name="The Broad Institute Genomics Platform"/>
            <consortium name="The Broad Institute Genome Sequencing Center for Infectious Disease"/>
            <person name="Wu L."/>
            <person name="Ma J."/>
        </authorList>
    </citation>
    <scope>NUCLEOTIDE SEQUENCE [LARGE SCALE GENOMIC DNA]</scope>
    <source>
        <strain evidence="5">JCM 17459</strain>
    </source>
</reference>
<evidence type="ECO:0000313" key="4">
    <source>
        <dbReference type="EMBL" id="GAA4287559.1"/>
    </source>
</evidence>
<feature type="region of interest" description="Disordered" evidence="2">
    <location>
        <begin position="1"/>
        <end position="54"/>
    </location>
</feature>
<organism evidence="4 5">
    <name type="scientific">Georgenia daeguensis</name>
    <dbReference type="NCBI Taxonomy" id="908355"/>
    <lineage>
        <taxon>Bacteria</taxon>
        <taxon>Bacillati</taxon>
        <taxon>Actinomycetota</taxon>
        <taxon>Actinomycetes</taxon>
        <taxon>Micrococcales</taxon>
        <taxon>Bogoriellaceae</taxon>
        <taxon>Georgenia</taxon>
    </lineage>
</organism>
<feature type="region of interest" description="Disordered" evidence="2">
    <location>
        <begin position="118"/>
        <end position="177"/>
    </location>
</feature>
<dbReference type="Proteomes" id="UP001499841">
    <property type="component" value="Unassembled WGS sequence"/>
</dbReference>
<evidence type="ECO:0000313" key="5">
    <source>
        <dbReference type="Proteomes" id="UP001499841"/>
    </source>
</evidence>
<keyword evidence="3" id="KW-1133">Transmembrane helix</keyword>
<evidence type="ECO:0000256" key="2">
    <source>
        <dbReference type="SAM" id="MobiDB-lite"/>
    </source>
</evidence>
<name>A0ABP8EU88_9MICO</name>
<keyword evidence="5" id="KW-1185">Reference proteome</keyword>
<feature type="compositionally biased region" description="Low complexity" evidence="2">
    <location>
        <begin position="118"/>
        <end position="129"/>
    </location>
</feature>
<dbReference type="Gene3D" id="2.60.40.1240">
    <property type="match status" value="1"/>
</dbReference>
<keyword evidence="3" id="KW-0472">Membrane</keyword>
<protein>
    <submittedName>
        <fullName evidence="4">Uncharacterized protein</fullName>
    </submittedName>
</protein>
<keyword evidence="1" id="KW-0732">Signal</keyword>
<gene>
    <name evidence="4" type="ORF">GCM10022262_19180</name>
</gene>
<accession>A0ABP8EU88</accession>